<protein>
    <submittedName>
        <fullName evidence="2">Uncharacterized protein</fullName>
    </submittedName>
</protein>
<dbReference type="EMBL" id="BSPL01000020">
    <property type="protein sequence ID" value="GLS72330.1"/>
    <property type="molecule type" value="Genomic_DNA"/>
</dbReference>
<dbReference type="RefSeq" id="WP_238198384.1">
    <property type="nucleotide sequence ID" value="NZ_BPQZ01000024.1"/>
</dbReference>
<dbReference type="AlphaFoldDB" id="A0AA37TIW2"/>
<dbReference type="Proteomes" id="UP001157440">
    <property type="component" value="Unassembled WGS sequence"/>
</dbReference>
<keyword evidence="3" id="KW-1185">Reference proteome</keyword>
<evidence type="ECO:0000313" key="2">
    <source>
        <dbReference type="EMBL" id="GLS72330.1"/>
    </source>
</evidence>
<organism evidence="2 3">
    <name type="scientific">Methylobacterium tardum</name>
    <dbReference type="NCBI Taxonomy" id="374432"/>
    <lineage>
        <taxon>Bacteria</taxon>
        <taxon>Pseudomonadati</taxon>
        <taxon>Pseudomonadota</taxon>
        <taxon>Alphaproteobacteria</taxon>
        <taxon>Hyphomicrobiales</taxon>
        <taxon>Methylobacteriaceae</taxon>
        <taxon>Methylobacterium</taxon>
    </lineage>
</organism>
<evidence type="ECO:0000256" key="1">
    <source>
        <dbReference type="SAM" id="MobiDB-lite"/>
    </source>
</evidence>
<proteinExistence type="predicted"/>
<sequence>MHLSFRPYPRVQPRPNFIIGMVGFLLKASADSLARLSVELQDREYLDDTDMAVIEAQLAGVKSTFARIETELAAPGSKVREASPSQDGASVPGGI</sequence>
<gene>
    <name evidence="2" type="ORF">GCM10007890_43430</name>
</gene>
<feature type="region of interest" description="Disordered" evidence="1">
    <location>
        <begin position="76"/>
        <end position="95"/>
    </location>
</feature>
<comment type="caution">
    <text evidence="2">The sequence shown here is derived from an EMBL/GenBank/DDBJ whole genome shotgun (WGS) entry which is preliminary data.</text>
</comment>
<reference evidence="3" key="1">
    <citation type="journal article" date="2019" name="Int. J. Syst. Evol. Microbiol.">
        <title>The Global Catalogue of Microorganisms (GCM) 10K type strain sequencing project: providing services to taxonomists for standard genome sequencing and annotation.</title>
        <authorList>
            <consortium name="The Broad Institute Genomics Platform"/>
            <consortium name="The Broad Institute Genome Sequencing Center for Infectious Disease"/>
            <person name="Wu L."/>
            <person name="Ma J."/>
        </authorList>
    </citation>
    <scope>NUCLEOTIDE SEQUENCE [LARGE SCALE GENOMIC DNA]</scope>
    <source>
        <strain evidence="3">NBRC 103632</strain>
    </source>
</reference>
<name>A0AA37TIW2_9HYPH</name>
<accession>A0AA37TIW2</accession>
<evidence type="ECO:0000313" key="3">
    <source>
        <dbReference type="Proteomes" id="UP001157440"/>
    </source>
</evidence>